<dbReference type="InterPro" id="IPR007530">
    <property type="entry name" value="Aminoglycoside_adenylylTfrase"/>
</dbReference>
<evidence type="ECO:0000313" key="2">
    <source>
        <dbReference type="Proteomes" id="UP001060325"/>
    </source>
</evidence>
<dbReference type="Gene3D" id="1.20.120.330">
    <property type="entry name" value="Nucleotidyltransferases domain 2"/>
    <property type="match status" value="1"/>
</dbReference>
<organism evidence="1 2">
    <name type="scientific">Exiguobacterium aurantiacum</name>
    <dbReference type="NCBI Taxonomy" id="33987"/>
    <lineage>
        <taxon>Bacteria</taxon>
        <taxon>Bacillati</taxon>
        <taxon>Bacillota</taxon>
        <taxon>Bacilli</taxon>
        <taxon>Bacillales</taxon>
        <taxon>Bacillales Family XII. Incertae Sedis</taxon>
        <taxon>Exiguobacterium</taxon>
    </lineage>
</organism>
<dbReference type="SUPFAM" id="SSF81631">
    <property type="entry name" value="PAP/OAS1 substrate-binding domain"/>
    <property type="match status" value="1"/>
</dbReference>
<keyword evidence="2" id="KW-1185">Reference proteome</keyword>
<evidence type="ECO:0000313" key="1">
    <source>
        <dbReference type="EMBL" id="UTT43156.1"/>
    </source>
</evidence>
<gene>
    <name evidence="1" type="ORF">NMQ00_01270</name>
</gene>
<dbReference type="RefSeq" id="WP_255177579.1">
    <property type="nucleotide sequence ID" value="NZ_CP101462.1"/>
</dbReference>
<dbReference type="InterPro" id="IPR043519">
    <property type="entry name" value="NT_sf"/>
</dbReference>
<dbReference type="Pfam" id="PF04439">
    <property type="entry name" value="Adenyl_transf"/>
    <property type="match status" value="1"/>
</dbReference>
<dbReference type="Proteomes" id="UP001060325">
    <property type="component" value="Chromosome"/>
</dbReference>
<name>A0ABY5FNW4_9BACL</name>
<accession>A0ABY5FNW4</accession>
<dbReference type="EMBL" id="CP101462">
    <property type="protein sequence ID" value="UTT43156.1"/>
    <property type="molecule type" value="Genomic_DNA"/>
</dbReference>
<sequence>MTNKQVLEYLTSLALEREDVRVLVLNGSLVNPNVSTDRFQDVDITCFVKDVTAFIEDRSWLVPLGDVLIMQTPDEVPGDVEYEHYAFLVQFAAGHRVDLTVRPLRDVEATIQTDSLSIVLVDKDSIAGQPIPSDHSYRINRPSRFDYEQCWNEFWWVSLYVIKGMHRKQLLYAFDHLMIMRTMLRQMLAWEVGFATNFTANGGKSGDGLERYLAPEVWQAYLDTYTSAETLAMETAHATLVEQFERVSRRVADQAGYPFQEAEAQRIRDAFSTLWCSND</sequence>
<protein>
    <submittedName>
        <fullName evidence="1">Aminoglycoside 6-adenylyltransferase</fullName>
    </submittedName>
</protein>
<dbReference type="Gene3D" id="3.30.460.10">
    <property type="entry name" value="Beta Polymerase, domain 2"/>
    <property type="match status" value="1"/>
</dbReference>
<dbReference type="SUPFAM" id="SSF81301">
    <property type="entry name" value="Nucleotidyltransferase"/>
    <property type="match status" value="1"/>
</dbReference>
<reference evidence="1" key="1">
    <citation type="submission" date="2022-07" db="EMBL/GenBank/DDBJ databases">
        <title>Complete genome of CX2.</title>
        <authorList>
            <person name="Cao G."/>
        </authorList>
    </citation>
    <scope>NUCLEOTIDE SEQUENCE</scope>
    <source>
        <strain evidence="1">CX2</strain>
    </source>
</reference>
<proteinExistence type="predicted"/>